<comment type="subcellular location">
    <subcellularLocation>
        <location evidence="1 6">Nucleus</location>
    </subcellularLocation>
</comment>
<dbReference type="Proteomes" id="UP001249851">
    <property type="component" value="Unassembled WGS sequence"/>
</dbReference>
<organism evidence="8 9">
    <name type="scientific">Acropora cervicornis</name>
    <name type="common">Staghorn coral</name>
    <dbReference type="NCBI Taxonomy" id="6130"/>
    <lineage>
        <taxon>Eukaryota</taxon>
        <taxon>Metazoa</taxon>
        <taxon>Cnidaria</taxon>
        <taxon>Anthozoa</taxon>
        <taxon>Hexacorallia</taxon>
        <taxon>Scleractinia</taxon>
        <taxon>Astrocoeniina</taxon>
        <taxon>Acroporidae</taxon>
        <taxon>Acropora</taxon>
    </lineage>
</organism>
<dbReference type="PANTHER" id="PTHR11849">
    <property type="entry name" value="ETS"/>
    <property type="match status" value="1"/>
</dbReference>
<dbReference type="Pfam" id="PF00178">
    <property type="entry name" value="Ets"/>
    <property type="match status" value="1"/>
</dbReference>
<dbReference type="GO" id="GO:0000981">
    <property type="term" value="F:DNA-binding transcription factor activity, RNA polymerase II-specific"/>
    <property type="evidence" value="ECO:0007669"/>
    <property type="project" value="TreeGrafter"/>
</dbReference>
<dbReference type="InterPro" id="IPR036390">
    <property type="entry name" value="WH_DNA-bd_sf"/>
</dbReference>
<keyword evidence="5 6" id="KW-0539">Nucleus</keyword>
<dbReference type="PROSITE" id="PS50061">
    <property type="entry name" value="ETS_DOMAIN_3"/>
    <property type="match status" value="1"/>
</dbReference>
<dbReference type="PROSITE" id="PS00345">
    <property type="entry name" value="ETS_DOMAIN_1"/>
    <property type="match status" value="1"/>
</dbReference>
<evidence type="ECO:0000256" key="2">
    <source>
        <dbReference type="ARBA" id="ARBA00005562"/>
    </source>
</evidence>
<accession>A0AAD9QYX9</accession>
<dbReference type="GO" id="GO:0005634">
    <property type="term" value="C:nucleus"/>
    <property type="evidence" value="ECO:0007669"/>
    <property type="project" value="UniProtKB-SubCell"/>
</dbReference>
<dbReference type="PROSITE" id="PS00346">
    <property type="entry name" value="ETS_DOMAIN_2"/>
    <property type="match status" value="1"/>
</dbReference>
<dbReference type="InterPro" id="IPR036388">
    <property type="entry name" value="WH-like_DNA-bd_sf"/>
</dbReference>
<protein>
    <submittedName>
        <fullName evidence="8">ETS translocation variant 1</fullName>
    </submittedName>
</protein>
<dbReference type="EMBL" id="JARQWQ010000008">
    <property type="protein sequence ID" value="KAK2570074.1"/>
    <property type="molecule type" value="Genomic_DNA"/>
</dbReference>
<keyword evidence="9" id="KW-1185">Reference proteome</keyword>
<dbReference type="AlphaFoldDB" id="A0AAD9QYX9"/>
<evidence type="ECO:0000256" key="3">
    <source>
        <dbReference type="ARBA" id="ARBA00022553"/>
    </source>
</evidence>
<evidence type="ECO:0000259" key="7">
    <source>
        <dbReference type="PROSITE" id="PS50061"/>
    </source>
</evidence>
<dbReference type="SUPFAM" id="SSF46785">
    <property type="entry name" value="Winged helix' DNA-binding domain"/>
    <property type="match status" value="1"/>
</dbReference>
<evidence type="ECO:0000256" key="1">
    <source>
        <dbReference type="ARBA" id="ARBA00004123"/>
    </source>
</evidence>
<dbReference type="PRINTS" id="PR00454">
    <property type="entry name" value="ETSDOMAIN"/>
</dbReference>
<dbReference type="SMART" id="SM00413">
    <property type="entry name" value="ETS"/>
    <property type="match status" value="1"/>
</dbReference>
<keyword evidence="4 6" id="KW-0238">DNA-binding</keyword>
<dbReference type="Pfam" id="PF04621">
    <property type="entry name" value="ETS_PEA3_N"/>
    <property type="match status" value="1"/>
</dbReference>
<name>A0AAD9QYX9_ACRCE</name>
<sequence length="522" mass="60403">MYQLDSTFDQEVPHMYPQLSSRNTYLERKSCSPTERIRGQGDSLSTDTQELFQDLCQMQEHWMIEARPYQTNTTDEQFVPEIETSSTSLNSKTEGSYAIQIKPEPRQRACQGAEHHRPTTLKQTNKMDKATDNSTYMRMMTAETHASSSSPLVYTCPTQPSTFHCMKGYRQITAAFDNTPYESSPSSNYTTIKQEPLDYGTTCDNPYEQERLQSLASYHHPAAHQQSECYSLQSPSSEALSYLCNTISHDLKLEKRDDLDRLMRKEVLKSFHGIIVSVENSIMRDDGVESALVNDLCFCFVFFLLLAAVYDPNVHSFYDEPLPYPERYHKYTDFNDHKPTYRDAPEFKVPNGVTYPEPRAFQRRGSLQLWQFLVALLDEPECSSFIAWTGRGMEFKLIDPEEVARRWGIQKNRPAMNYDKLSRSLRYYYEKGIMQKVAGERYVYKFVCSPEALFSMAFPDSQKPYIKPECREPKPVSPHASQQLLPMPKDPYAKAPFPQQHYVTPTANCYQAEWDLDTTCVY</sequence>
<feature type="domain" description="ETS" evidence="7">
    <location>
        <begin position="367"/>
        <end position="447"/>
    </location>
</feature>
<evidence type="ECO:0000313" key="8">
    <source>
        <dbReference type="EMBL" id="KAK2570074.1"/>
    </source>
</evidence>
<dbReference type="Gene3D" id="1.10.10.10">
    <property type="entry name" value="Winged helix-like DNA-binding domain superfamily/Winged helix DNA-binding domain"/>
    <property type="match status" value="1"/>
</dbReference>
<reference evidence="8" key="2">
    <citation type="journal article" date="2023" name="Science">
        <title>Genomic signatures of disease resistance in endangered staghorn corals.</title>
        <authorList>
            <person name="Vollmer S.V."/>
            <person name="Selwyn J.D."/>
            <person name="Despard B.A."/>
            <person name="Roesel C.L."/>
        </authorList>
    </citation>
    <scope>NUCLEOTIDE SEQUENCE</scope>
    <source>
        <strain evidence="8">K2</strain>
    </source>
</reference>
<dbReference type="InterPro" id="IPR000418">
    <property type="entry name" value="Ets_dom"/>
</dbReference>
<dbReference type="GO" id="GO:0045893">
    <property type="term" value="P:positive regulation of DNA-templated transcription"/>
    <property type="evidence" value="ECO:0007669"/>
    <property type="project" value="UniProtKB-ARBA"/>
</dbReference>
<dbReference type="GO" id="GO:0043565">
    <property type="term" value="F:sequence-specific DNA binding"/>
    <property type="evidence" value="ECO:0007669"/>
    <property type="project" value="InterPro"/>
</dbReference>
<evidence type="ECO:0000256" key="6">
    <source>
        <dbReference type="RuleBase" id="RU004019"/>
    </source>
</evidence>
<dbReference type="InterPro" id="IPR006715">
    <property type="entry name" value="ETS_PEA3_N"/>
</dbReference>
<proteinExistence type="inferred from homology"/>
<dbReference type="PANTHER" id="PTHR11849:SF282">
    <property type="entry name" value="ETV5-RELATED PROTEIN ETS96B"/>
    <property type="match status" value="1"/>
</dbReference>
<gene>
    <name evidence="8" type="ORF">P5673_004819</name>
</gene>
<evidence type="ECO:0000256" key="4">
    <source>
        <dbReference type="ARBA" id="ARBA00023125"/>
    </source>
</evidence>
<dbReference type="GO" id="GO:0030154">
    <property type="term" value="P:cell differentiation"/>
    <property type="evidence" value="ECO:0007669"/>
    <property type="project" value="TreeGrafter"/>
</dbReference>
<dbReference type="InterPro" id="IPR046328">
    <property type="entry name" value="ETS_fam"/>
</dbReference>
<dbReference type="FunFam" id="1.10.10.10:FF:000121">
    <property type="entry name" value="ETS translocation variant 5"/>
    <property type="match status" value="1"/>
</dbReference>
<comment type="similarity">
    <text evidence="2 6">Belongs to the ETS family.</text>
</comment>
<evidence type="ECO:0000256" key="5">
    <source>
        <dbReference type="ARBA" id="ARBA00023242"/>
    </source>
</evidence>
<reference evidence="8" key="1">
    <citation type="journal article" date="2023" name="G3 (Bethesda)">
        <title>Whole genome assembly and annotation of the endangered Caribbean coral Acropora cervicornis.</title>
        <authorList>
            <person name="Selwyn J.D."/>
            <person name="Vollmer S.V."/>
        </authorList>
    </citation>
    <scope>NUCLEOTIDE SEQUENCE</scope>
    <source>
        <strain evidence="8">K2</strain>
    </source>
</reference>
<keyword evidence="3" id="KW-0597">Phosphoprotein</keyword>
<comment type="caution">
    <text evidence="8">The sequence shown here is derived from an EMBL/GenBank/DDBJ whole genome shotgun (WGS) entry which is preliminary data.</text>
</comment>
<evidence type="ECO:0000313" key="9">
    <source>
        <dbReference type="Proteomes" id="UP001249851"/>
    </source>
</evidence>